<evidence type="ECO:0000313" key="1">
    <source>
        <dbReference type="EMBL" id="ELZ94998.1"/>
    </source>
</evidence>
<protein>
    <submittedName>
        <fullName evidence="1">Uncharacterized protein</fullName>
    </submittedName>
</protein>
<reference evidence="1 2" key="1">
    <citation type="journal article" date="2014" name="PLoS Genet.">
        <title>Phylogenetically driven sequencing of extremely halophilic archaea reveals strategies for static and dynamic osmo-response.</title>
        <authorList>
            <person name="Becker E.A."/>
            <person name="Seitzer P.M."/>
            <person name="Tritt A."/>
            <person name="Larsen D."/>
            <person name="Krusor M."/>
            <person name="Yao A.I."/>
            <person name="Wu D."/>
            <person name="Madern D."/>
            <person name="Eisen J.A."/>
            <person name="Darling A.E."/>
            <person name="Facciotti M.T."/>
        </authorList>
    </citation>
    <scope>NUCLEOTIDE SEQUENCE [LARGE SCALE GENOMIC DNA]</scope>
    <source>
        <strain evidence="1 2">ATCC BAA-1512</strain>
    </source>
</reference>
<dbReference type="PATRIC" id="fig|662479.7.peg.1614"/>
<comment type="caution">
    <text evidence="1">The sequence shown here is derived from an EMBL/GenBank/DDBJ whole genome shotgun (WGS) entry which is preliminary data.</text>
</comment>
<gene>
    <name evidence="1" type="ORF">C440_07977</name>
</gene>
<proteinExistence type="predicted"/>
<keyword evidence="2" id="KW-1185">Reference proteome</keyword>
<dbReference type="AlphaFoldDB" id="M0IGQ2"/>
<organism evidence="1 2">
    <name type="scientific">Haloferax mucosum ATCC BAA-1512</name>
    <dbReference type="NCBI Taxonomy" id="662479"/>
    <lineage>
        <taxon>Archaea</taxon>
        <taxon>Methanobacteriati</taxon>
        <taxon>Methanobacteriota</taxon>
        <taxon>Stenosarchaea group</taxon>
        <taxon>Halobacteria</taxon>
        <taxon>Halobacteriales</taxon>
        <taxon>Haloferacaceae</taxon>
        <taxon>Haloferax</taxon>
    </lineage>
</organism>
<name>M0IGQ2_9EURY</name>
<dbReference type="EMBL" id="AOLN01000011">
    <property type="protein sequence ID" value="ELZ94998.1"/>
    <property type="molecule type" value="Genomic_DNA"/>
</dbReference>
<dbReference type="Proteomes" id="UP000011550">
    <property type="component" value="Unassembled WGS sequence"/>
</dbReference>
<accession>M0IGQ2</accession>
<evidence type="ECO:0000313" key="2">
    <source>
        <dbReference type="Proteomes" id="UP000011550"/>
    </source>
</evidence>
<dbReference type="OrthoDB" id="292658at2157"/>
<sequence length="176" mass="19864">MRERLIEEAQVEVHEARSKVTRVRLMYDGVPRAWRQELQEAIIAYYYALRPLRTEGLIKDWWSSAVLSETWTRTEVVDTETVLEESDDGELVEVEKPITDEIPYRGLSILEDVETATESKVVSVSDMRGEREETVSRQLVLDAPILVDIAGVLDDAATKLGFAPSIELQDAAGETV</sequence>
<dbReference type="STRING" id="662479.C440_07977"/>